<reference evidence="3" key="1">
    <citation type="submission" date="2021-06" db="EMBL/GenBank/DDBJ databases">
        <title>Sequencing of actinobacteria type strains.</title>
        <authorList>
            <person name="Nguyen G.-S."/>
            <person name="Wentzel A."/>
        </authorList>
    </citation>
    <scope>NUCLEOTIDE SEQUENCE</scope>
    <source>
        <strain evidence="3">P38-E01</strain>
    </source>
</reference>
<dbReference type="InterPro" id="IPR011251">
    <property type="entry name" value="Luciferase-like_dom"/>
</dbReference>
<dbReference type="InterPro" id="IPR050766">
    <property type="entry name" value="Bact_Lucif_Oxidored"/>
</dbReference>
<feature type="domain" description="Luciferase-like" evidence="2">
    <location>
        <begin position="33"/>
        <end position="317"/>
    </location>
</feature>
<gene>
    <name evidence="3" type="ORF">JGS22_024870</name>
</gene>
<dbReference type="InterPro" id="IPR019949">
    <property type="entry name" value="CmoO-like"/>
</dbReference>
<dbReference type="GO" id="GO:0016705">
    <property type="term" value="F:oxidoreductase activity, acting on paired donors, with incorporation or reduction of molecular oxygen"/>
    <property type="evidence" value="ECO:0007669"/>
    <property type="project" value="InterPro"/>
</dbReference>
<evidence type="ECO:0000313" key="3">
    <source>
        <dbReference type="EMBL" id="MBU7600768.1"/>
    </source>
</evidence>
<protein>
    <submittedName>
        <fullName evidence="3">MsnO8 family LLM class oxidoreductase</fullName>
        <ecNumber evidence="3">1.-.-.-</ecNumber>
    </submittedName>
</protein>
<sequence length="353" mass="37024">MTGTDAGGGPRPGCASSPGLASARLSVLDRSLVRAGRSPAQAVRGTVAFAREIEALGYHRFWVSEHHGVPGVAGSAPTVLASAVAAATSRIRVGTAGVMLPNHQPLVVAEQFGVLEALHPGRVDMGLGRSVGFTEEVRRALRTDRAAAEEFEPAIRELLGYFDGVHPVPALPAEGARVPAFVLATGAGAGVAGRLGLPVVVGGPDRETVLAAVERYRAAFVPSSRTAEPFVVVAVNAAVGATEREAALLQIPEAWAMTESRVRGVFPPLLSPAQVLEQPRGERAERYFRQARRGQVHGTAEQVVEELDGLARAAGADELMLTLNTHDPAERLDSYRRLAALTTPLATPSSTRS</sequence>
<dbReference type="GO" id="GO:0005829">
    <property type="term" value="C:cytosol"/>
    <property type="evidence" value="ECO:0007669"/>
    <property type="project" value="TreeGrafter"/>
</dbReference>
<organism evidence="3 4">
    <name type="scientific">Streptomyces tardus</name>
    <dbReference type="NCBI Taxonomy" id="2780544"/>
    <lineage>
        <taxon>Bacteria</taxon>
        <taxon>Bacillati</taxon>
        <taxon>Actinomycetota</taxon>
        <taxon>Actinomycetes</taxon>
        <taxon>Kitasatosporales</taxon>
        <taxon>Streptomycetaceae</taxon>
        <taxon>Streptomyces</taxon>
    </lineage>
</organism>
<dbReference type="PANTHER" id="PTHR30137">
    <property type="entry name" value="LUCIFERASE-LIKE MONOOXYGENASE"/>
    <property type="match status" value="1"/>
</dbReference>
<dbReference type="Pfam" id="PF00296">
    <property type="entry name" value="Bac_luciferase"/>
    <property type="match status" value="1"/>
</dbReference>
<evidence type="ECO:0000313" key="4">
    <source>
        <dbReference type="Proteomes" id="UP000694501"/>
    </source>
</evidence>
<accession>A0A949NBE1</accession>
<keyword evidence="3" id="KW-0560">Oxidoreductase</keyword>
<name>A0A949NBE1_9ACTN</name>
<dbReference type="AlphaFoldDB" id="A0A949NBE1"/>
<comment type="similarity">
    <text evidence="1">To bacterial alkanal monooxygenase alpha and beta chains.</text>
</comment>
<dbReference type="EMBL" id="JAELVF020000004">
    <property type="protein sequence ID" value="MBU7600768.1"/>
    <property type="molecule type" value="Genomic_DNA"/>
</dbReference>
<comment type="caution">
    <text evidence="3">The sequence shown here is derived from an EMBL/GenBank/DDBJ whole genome shotgun (WGS) entry which is preliminary data.</text>
</comment>
<proteinExistence type="predicted"/>
<dbReference type="EC" id="1.-.-.-" evidence="3"/>
<keyword evidence="4" id="KW-1185">Reference proteome</keyword>
<dbReference type="NCBIfam" id="TIGR03558">
    <property type="entry name" value="oxido_grp_1"/>
    <property type="match status" value="1"/>
</dbReference>
<dbReference type="Gene3D" id="3.20.20.30">
    <property type="entry name" value="Luciferase-like domain"/>
    <property type="match status" value="1"/>
</dbReference>
<dbReference type="PANTHER" id="PTHR30137:SF6">
    <property type="entry name" value="LUCIFERASE-LIKE MONOOXYGENASE"/>
    <property type="match status" value="1"/>
</dbReference>
<dbReference type="RefSeq" id="WP_211039935.1">
    <property type="nucleotide sequence ID" value="NZ_JAELVF020000004.1"/>
</dbReference>
<evidence type="ECO:0000259" key="2">
    <source>
        <dbReference type="Pfam" id="PF00296"/>
    </source>
</evidence>
<dbReference type="SUPFAM" id="SSF51679">
    <property type="entry name" value="Bacterial luciferase-like"/>
    <property type="match status" value="1"/>
</dbReference>
<dbReference type="InterPro" id="IPR036661">
    <property type="entry name" value="Luciferase-like_sf"/>
</dbReference>
<dbReference type="Proteomes" id="UP000694501">
    <property type="component" value="Unassembled WGS sequence"/>
</dbReference>
<evidence type="ECO:0000256" key="1">
    <source>
        <dbReference type="ARBA" id="ARBA00007789"/>
    </source>
</evidence>